<feature type="domain" description="Biotin-protein ligase N-terminal" evidence="2">
    <location>
        <begin position="94"/>
        <end position="148"/>
    </location>
</feature>
<dbReference type="EMBL" id="JAMTCJ010000002">
    <property type="protein sequence ID" value="MCP2175542.1"/>
    <property type="molecule type" value="Genomic_DNA"/>
</dbReference>
<keyword evidence="1" id="KW-0732">Signal</keyword>
<dbReference type="RefSeq" id="WP_253660598.1">
    <property type="nucleotide sequence ID" value="NZ_BAAAJQ010000001.1"/>
</dbReference>
<name>A0ABT1HBA2_9NOCA</name>
<gene>
    <name evidence="3" type="ORF">LX13_001361</name>
</gene>
<evidence type="ECO:0000313" key="3">
    <source>
        <dbReference type="EMBL" id="MCP2175542.1"/>
    </source>
</evidence>
<evidence type="ECO:0000313" key="4">
    <source>
        <dbReference type="Proteomes" id="UP001206895"/>
    </source>
</evidence>
<dbReference type="Gene3D" id="3.40.50.880">
    <property type="match status" value="1"/>
</dbReference>
<protein>
    <submittedName>
        <fullName evidence="3">Conserved protein, conains N-terminal glutamine amidotransferase (GATase1)-like domain</fullName>
    </submittedName>
</protein>
<sequence>MTARSRIRIHALNSKRVRVLAASSLAVLALVAGCTPAFDPPKDNLPLALIYNGPQGCDDCAPTIAKVLQNAPHPFRTKYVGPGTGTDLTAATLATASLYVQPGGGQDLQATFNDLEDVSNDLRAWVRDGGSYLGLCFGGYLAGKGPGFDLLPVEIRGYTDTAGATVHDDRNTIIDVTYRGQQRHMFFQDGPAFTVAPNSPGVDVLATYSNGTAAALVAPFGKGKVGVSGPHPEAEQDWYDNADIENPDGVRPDIAYDLIETTTRR</sequence>
<keyword evidence="4" id="KW-1185">Reference proteome</keyword>
<dbReference type="PROSITE" id="PS51257">
    <property type="entry name" value="PROKAR_LIPOPROTEIN"/>
    <property type="match status" value="1"/>
</dbReference>
<feature type="chain" id="PRO_5046978960" evidence="1">
    <location>
        <begin position="38"/>
        <end position="265"/>
    </location>
</feature>
<reference evidence="3 4" key="1">
    <citation type="submission" date="2022-06" db="EMBL/GenBank/DDBJ databases">
        <title>Genomic Encyclopedia of Archaeal and Bacterial Type Strains, Phase II (KMG-II): from individual species to whole genera.</title>
        <authorList>
            <person name="Goeker M."/>
        </authorList>
    </citation>
    <scope>NUCLEOTIDE SEQUENCE [LARGE SCALE GENOMIC DNA]</scope>
    <source>
        <strain evidence="3 4">DSM 44693</strain>
    </source>
</reference>
<evidence type="ECO:0000259" key="2">
    <source>
        <dbReference type="Pfam" id="PF09825"/>
    </source>
</evidence>
<accession>A0ABT1HBA2</accession>
<dbReference type="Pfam" id="PF09825">
    <property type="entry name" value="BPL_N"/>
    <property type="match status" value="2"/>
</dbReference>
<proteinExistence type="predicted"/>
<comment type="caution">
    <text evidence="3">The sequence shown here is derived from an EMBL/GenBank/DDBJ whole genome shotgun (WGS) entry which is preliminary data.</text>
</comment>
<dbReference type="Proteomes" id="UP001206895">
    <property type="component" value="Unassembled WGS sequence"/>
</dbReference>
<feature type="domain" description="Biotin-protein ligase N-terminal" evidence="2">
    <location>
        <begin position="169"/>
        <end position="243"/>
    </location>
</feature>
<evidence type="ECO:0000256" key="1">
    <source>
        <dbReference type="SAM" id="SignalP"/>
    </source>
</evidence>
<dbReference type="InterPro" id="IPR019197">
    <property type="entry name" value="Biotin-prot_ligase_N"/>
</dbReference>
<organism evidence="3 4">
    <name type="scientific">Williamsia maris</name>
    <dbReference type="NCBI Taxonomy" id="72806"/>
    <lineage>
        <taxon>Bacteria</taxon>
        <taxon>Bacillati</taxon>
        <taxon>Actinomycetota</taxon>
        <taxon>Actinomycetes</taxon>
        <taxon>Mycobacteriales</taxon>
        <taxon>Nocardiaceae</taxon>
        <taxon>Williamsia</taxon>
    </lineage>
</organism>
<dbReference type="SUPFAM" id="SSF52317">
    <property type="entry name" value="Class I glutamine amidotransferase-like"/>
    <property type="match status" value="1"/>
</dbReference>
<feature type="signal peptide" evidence="1">
    <location>
        <begin position="1"/>
        <end position="37"/>
    </location>
</feature>
<dbReference type="InterPro" id="IPR029062">
    <property type="entry name" value="Class_I_gatase-like"/>
</dbReference>